<reference evidence="2 3" key="1">
    <citation type="submission" date="2014-04" db="EMBL/GenBank/DDBJ databases">
        <authorList>
            <consortium name="DOE Joint Genome Institute"/>
            <person name="Kuo A."/>
            <person name="Kohler A."/>
            <person name="Nagy L.G."/>
            <person name="Floudas D."/>
            <person name="Copeland A."/>
            <person name="Barry K.W."/>
            <person name="Cichocki N."/>
            <person name="Veneault-Fourrey C."/>
            <person name="LaButti K."/>
            <person name="Lindquist E.A."/>
            <person name="Lipzen A."/>
            <person name="Lundell T."/>
            <person name="Morin E."/>
            <person name="Murat C."/>
            <person name="Sun H."/>
            <person name="Tunlid A."/>
            <person name="Henrissat B."/>
            <person name="Grigoriev I.V."/>
            <person name="Hibbett D.S."/>
            <person name="Martin F."/>
            <person name="Nordberg H.P."/>
            <person name="Cantor M.N."/>
            <person name="Hua S.X."/>
        </authorList>
    </citation>
    <scope>NUCLEOTIDE SEQUENCE [LARGE SCALE GENOMIC DNA]</scope>
    <source>
        <strain evidence="2 3">Foug A</strain>
    </source>
</reference>
<evidence type="ECO:0000313" key="2">
    <source>
        <dbReference type="EMBL" id="KIM66379.1"/>
    </source>
</evidence>
<protein>
    <submittedName>
        <fullName evidence="2">Uncharacterized protein</fullName>
    </submittedName>
</protein>
<dbReference type="Proteomes" id="UP000053989">
    <property type="component" value="Unassembled WGS sequence"/>
</dbReference>
<evidence type="ECO:0000256" key="1">
    <source>
        <dbReference type="SAM" id="MobiDB-lite"/>
    </source>
</evidence>
<dbReference type="STRING" id="1036808.A0A0C3EDH7"/>
<gene>
    <name evidence="2" type="ORF">SCLCIDRAFT_1151103</name>
</gene>
<proteinExistence type="predicted"/>
<dbReference type="EMBL" id="KN822017">
    <property type="protein sequence ID" value="KIM66379.1"/>
    <property type="molecule type" value="Genomic_DNA"/>
</dbReference>
<name>A0A0C3EDH7_9AGAM</name>
<sequence length="71" mass="8364">MTFHSADSHHKFNMISKQITDLKKEGNKREQQKKKMVDDTSIKQDILVEIKGRRSHKLLTEGFNVLVVDRR</sequence>
<organism evidence="2 3">
    <name type="scientific">Scleroderma citrinum Foug A</name>
    <dbReference type="NCBI Taxonomy" id="1036808"/>
    <lineage>
        <taxon>Eukaryota</taxon>
        <taxon>Fungi</taxon>
        <taxon>Dikarya</taxon>
        <taxon>Basidiomycota</taxon>
        <taxon>Agaricomycotina</taxon>
        <taxon>Agaricomycetes</taxon>
        <taxon>Agaricomycetidae</taxon>
        <taxon>Boletales</taxon>
        <taxon>Sclerodermatineae</taxon>
        <taxon>Sclerodermataceae</taxon>
        <taxon>Scleroderma</taxon>
    </lineage>
</organism>
<dbReference type="HOGENOM" id="CLU_2741511_0_0_1"/>
<feature type="compositionally biased region" description="Basic and acidic residues" evidence="1">
    <location>
        <begin position="1"/>
        <end position="10"/>
    </location>
</feature>
<dbReference type="InParanoid" id="A0A0C3EDH7"/>
<feature type="compositionally biased region" description="Basic and acidic residues" evidence="1">
    <location>
        <begin position="20"/>
        <end position="38"/>
    </location>
</feature>
<evidence type="ECO:0000313" key="3">
    <source>
        <dbReference type="Proteomes" id="UP000053989"/>
    </source>
</evidence>
<accession>A0A0C3EDH7</accession>
<dbReference type="AlphaFoldDB" id="A0A0C3EDH7"/>
<dbReference type="OrthoDB" id="10251642at2759"/>
<keyword evidence="3" id="KW-1185">Reference proteome</keyword>
<feature type="region of interest" description="Disordered" evidence="1">
    <location>
        <begin position="1"/>
        <end position="38"/>
    </location>
</feature>
<reference evidence="3" key="2">
    <citation type="submission" date="2015-01" db="EMBL/GenBank/DDBJ databases">
        <title>Evolutionary Origins and Diversification of the Mycorrhizal Mutualists.</title>
        <authorList>
            <consortium name="DOE Joint Genome Institute"/>
            <consortium name="Mycorrhizal Genomics Consortium"/>
            <person name="Kohler A."/>
            <person name="Kuo A."/>
            <person name="Nagy L.G."/>
            <person name="Floudas D."/>
            <person name="Copeland A."/>
            <person name="Barry K.W."/>
            <person name="Cichocki N."/>
            <person name="Veneault-Fourrey C."/>
            <person name="LaButti K."/>
            <person name="Lindquist E.A."/>
            <person name="Lipzen A."/>
            <person name="Lundell T."/>
            <person name="Morin E."/>
            <person name="Murat C."/>
            <person name="Riley R."/>
            <person name="Ohm R."/>
            <person name="Sun H."/>
            <person name="Tunlid A."/>
            <person name="Henrissat B."/>
            <person name="Grigoriev I.V."/>
            <person name="Hibbett D.S."/>
            <person name="Martin F."/>
        </authorList>
    </citation>
    <scope>NUCLEOTIDE SEQUENCE [LARGE SCALE GENOMIC DNA]</scope>
    <source>
        <strain evidence="3">Foug A</strain>
    </source>
</reference>